<dbReference type="GO" id="GO:0007015">
    <property type="term" value="P:actin filament organization"/>
    <property type="evidence" value="ECO:0007669"/>
    <property type="project" value="TreeGrafter"/>
</dbReference>
<protein>
    <recommendedName>
        <fullName evidence="1">ENTH domain-containing protein</fullName>
    </recommendedName>
</protein>
<dbReference type="STRING" id="37653.A0A0L8G5Q5"/>
<name>A0A0L8G5Q5_OCTBM</name>
<dbReference type="GO" id="GO:0030136">
    <property type="term" value="C:clathrin-coated vesicle"/>
    <property type="evidence" value="ECO:0007669"/>
    <property type="project" value="TreeGrafter"/>
</dbReference>
<dbReference type="Pfam" id="PF07651">
    <property type="entry name" value="ANTH"/>
    <property type="match status" value="1"/>
</dbReference>
<dbReference type="GO" id="GO:0035615">
    <property type="term" value="F:clathrin adaptor activity"/>
    <property type="evidence" value="ECO:0007669"/>
    <property type="project" value="TreeGrafter"/>
</dbReference>
<evidence type="ECO:0000259" key="1">
    <source>
        <dbReference type="PROSITE" id="PS50942"/>
    </source>
</evidence>
<dbReference type="PANTHER" id="PTHR10407">
    <property type="entry name" value="HUNTINGTIN INTERACTING PROTEIN 1"/>
    <property type="match status" value="1"/>
</dbReference>
<dbReference type="PROSITE" id="PS50942">
    <property type="entry name" value="ENTH"/>
    <property type="match status" value="1"/>
</dbReference>
<dbReference type="InterPro" id="IPR013809">
    <property type="entry name" value="ENTH"/>
</dbReference>
<dbReference type="Gene3D" id="1.25.40.90">
    <property type="match status" value="1"/>
</dbReference>
<dbReference type="GO" id="GO:0032051">
    <property type="term" value="F:clathrin light chain binding"/>
    <property type="evidence" value="ECO:0007669"/>
    <property type="project" value="TreeGrafter"/>
</dbReference>
<evidence type="ECO:0000313" key="2">
    <source>
        <dbReference type="EMBL" id="KOF71920.1"/>
    </source>
</evidence>
<gene>
    <name evidence="2" type="ORF">OCBIM_22000291mg</name>
</gene>
<dbReference type="GO" id="GO:0006897">
    <property type="term" value="P:endocytosis"/>
    <property type="evidence" value="ECO:0007669"/>
    <property type="project" value="InterPro"/>
</dbReference>
<dbReference type="GO" id="GO:0051015">
    <property type="term" value="F:actin filament binding"/>
    <property type="evidence" value="ECO:0007669"/>
    <property type="project" value="TreeGrafter"/>
</dbReference>
<dbReference type="InterPro" id="IPR011417">
    <property type="entry name" value="ANTH_dom"/>
</dbReference>
<reference evidence="2" key="1">
    <citation type="submission" date="2015-07" db="EMBL/GenBank/DDBJ databases">
        <title>MeaNS - Measles Nucleotide Surveillance Program.</title>
        <authorList>
            <person name="Tran T."/>
            <person name="Druce J."/>
        </authorList>
    </citation>
    <scope>NUCLEOTIDE SEQUENCE</scope>
    <source>
        <strain evidence="2">UCB-OBI-ISO-001</strain>
        <tissue evidence="2">Gonad</tissue>
    </source>
</reference>
<dbReference type="GO" id="GO:0080025">
    <property type="term" value="F:phosphatidylinositol-3,5-bisphosphate binding"/>
    <property type="evidence" value="ECO:0007669"/>
    <property type="project" value="TreeGrafter"/>
</dbReference>
<dbReference type="EMBL" id="KQ423912">
    <property type="protein sequence ID" value="KOF71920.1"/>
    <property type="molecule type" value="Genomic_DNA"/>
</dbReference>
<dbReference type="GO" id="GO:0030864">
    <property type="term" value="C:cortical actin cytoskeleton"/>
    <property type="evidence" value="ECO:0007669"/>
    <property type="project" value="TreeGrafter"/>
</dbReference>
<dbReference type="SMART" id="SM00273">
    <property type="entry name" value="ENTH"/>
    <property type="match status" value="1"/>
</dbReference>
<proteinExistence type="predicted"/>
<feature type="domain" description="ENTH" evidence="1">
    <location>
        <begin position="15"/>
        <end position="143"/>
    </location>
</feature>
<accession>A0A0L8G5Q5</accession>
<dbReference type="GO" id="GO:0043325">
    <property type="term" value="F:phosphatidylinositol-3,4-bisphosphate binding"/>
    <property type="evidence" value="ECO:0007669"/>
    <property type="project" value="TreeGrafter"/>
</dbReference>
<dbReference type="AlphaFoldDB" id="A0A0L8G5Q5"/>
<dbReference type="InterPro" id="IPR030224">
    <property type="entry name" value="Sla2_fam"/>
</dbReference>
<dbReference type="GO" id="GO:0048268">
    <property type="term" value="P:clathrin coat assembly"/>
    <property type="evidence" value="ECO:0007669"/>
    <property type="project" value="TreeGrafter"/>
</dbReference>
<dbReference type="CDD" id="cd17006">
    <property type="entry name" value="ANTH_N_HIP1_like"/>
    <property type="match status" value="1"/>
</dbReference>
<sequence length="348" mass="39288">MGDCWKNGQFKRTNSENTPVEKKSIAINKAINSNVHPVKEKHVRSAILGTFHESGAGVFWATTSKLPLQGNAIICWKFLHVLHKLLREGHANVILDSQKYISLLKDIGKLWGHLKDGYGRLIAAYTKLLIQKLSFHKKNPRIPGSLTMTDEQFNKIFGADVNNYFEVSCDMLDYLDEILVLQEAVFGSLDMSRSNSMTNSGQCRLAPLIPCILDSCQLYDYLVKSLFKLHSSLPPDTLSGHRDRFLAGYRHLPLALMHALSHSHLLYPTHTQPILTHTYYTCSHLLSTQALTHFYHQSGTLQYFKNLVQVPLLPDVRISILIFCLPFVSVIGLRPCWGSAFNSSSHTN</sequence>
<dbReference type="InterPro" id="IPR008942">
    <property type="entry name" value="ENTH_VHS"/>
</dbReference>
<dbReference type="OrthoDB" id="8178130at2759"/>
<dbReference type="SUPFAM" id="SSF48464">
    <property type="entry name" value="ENTH/VHS domain"/>
    <property type="match status" value="1"/>
</dbReference>
<organism evidence="2">
    <name type="scientific">Octopus bimaculoides</name>
    <name type="common">California two-spotted octopus</name>
    <dbReference type="NCBI Taxonomy" id="37653"/>
    <lineage>
        <taxon>Eukaryota</taxon>
        <taxon>Metazoa</taxon>
        <taxon>Spiralia</taxon>
        <taxon>Lophotrochozoa</taxon>
        <taxon>Mollusca</taxon>
        <taxon>Cephalopoda</taxon>
        <taxon>Coleoidea</taxon>
        <taxon>Octopodiformes</taxon>
        <taxon>Octopoda</taxon>
        <taxon>Incirrata</taxon>
        <taxon>Octopodidae</taxon>
        <taxon>Octopus</taxon>
    </lineage>
</organism>
<dbReference type="PANTHER" id="PTHR10407:SF15">
    <property type="entry name" value="HUNTINGTIN INTERACTING PROTEIN 1"/>
    <property type="match status" value="1"/>
</dbReference>
<dbReference type="FunFam" id="1.25.40.90:FF:000012">
    <property type="entry name" value="Huntingtin interacting protein 1-related"/>
    <property type="match status" value="1"/>
</dbReference>